<keyword evidence="1" id="KW-0304">Gas vesicle</keyword>
<evidence type="ECO:0000313" key="6">
    <source>
        <dbReference type="Proteomes" id="UP001500683"/>
    </source>
</evidence>
<protein>
    <recommendedName>
        <fullName evidence="7">Gas vesicle protein K</fullName>
    </recommendedName>
</protein>
<comment type="similarity">
    <text evidence="3">Belongs to the gas vesicle GvpK family.</text>
</comment>
<dbReference type="EMBL" id="BAAAZG010000003">
    <property type="protein sequence ID" value="GAA4062180.1"/>
    <property type="molecule type" value="Genomic_DNA"/>
</dbReference>
<dbReference type="PANTHER" id="PTHR40137">
    <property type="entry name" value="PROTEIN GVPK 1"/>
    <property type="match status" value="1"/>
</dbReference>
<sequence>MIRREPVSGDVHVHDPVPGDLFPDTTRDDTPARPAATRPETAGQAAPVRARPIRSTPASSRVRQRLETDADQVERDLVKLVLTLVELIRQLMERQALRRVDSGTLDDDQIERLGLALMRLEEAMEKLKDHFDLEAGDLNLDLGPLGPLLPED</sequence>
<evidence type="ECO:0000256" key="1">
    <source>
        <dbReference type="ARBA" id="ARBA00022987"/>
    </source>
</evidence>
<evidence type="ECO:0000256" key="2">
    <source>
        <dbReference type="ARBA" id="ARBA00035108"/>
    </source>
</evidence>
<comment type="subcellular location">
    <subcellularLocation>
        <location evidence="2">Gas vesicle</location>
    </subcellularLocation>
</comment>
<keyword evidence="6" id="KW-1185">Reference proteome</keyword>
<organism evidence="5 6">
    <name type="scientific">Actinomadura miaoliensis</name>
    <dbReference type="NCBI Taxonomy" id="430685"/>
    <lineage>
        <taxon>Bacteria</taxon>
        <taxon>Bacillati</taxon>
        <taxon>Actinomycetota</taxon>
        <taxon>Actinomycetes</taxon>
        <taxon>Streptosporangiales</taxon>
        <taxon>Thermomonosporaceae</taxon>
        <taxon>Actinomadura</taxon>
    </lineage>
</organism>
<evidence type="ECO:0000256" key="4">
    <source>
        <dbReference type="SAM" id="MobiDB-lite"/>
    </source>
</evidence>
<dbReference type="Proteomes" id="UP001500683">
    <property type="component" value="Unassembled WGS sequence"/>
</dbReference>
<proteinExistence type="inferred from homology"/>
<dbReference type="InterPro" id="IPR007805">
    <property type="entry name" value="GvpK"/>
</dbReference>
<dbReference type="PANTHER" id="PTHR40137:SF2">
    <property type="entry name" value="PROTEIN GVPK 1"/>
    <property type="match status" value="1"/>
</dbReference>
<reference evidence="6" key="1">
    <citation type="journal article" date="2019" name="Int. J. Syst. Evol. Microbiol.">
        <title>The Global Catalogue of Microorganisms (GCM) 10K type strain sequencing project: providing services to taxonomists for standard genome sequencing and annotation.</title>
        <authorList>
            <consortium name="The Broad Institute Genomics Platform"/>
            <consortium name="The Broad Institute Genome Sequencing Center for Infectious Disease"/>
            <person name="Wu L."/>
            <person name="Ma J."/>
        </authorList>
    </citation>
    <scope>NUCLEOTIDE SEQUENCE [LARGE SCALE GENOMIC DNA]</scope>
    <source>
        <strain evidence="6">JCM 16702</strain>
    </source>
</reference>
<evidence type="ECO:0000256" key="3">
    <source>
        <dbReference type="ARBA" id="ARBA00035659"/>
    </source>
</evidence>
<evidence type="ECO:0008006" key="7">
    <source>
        <dbReference type="Google" id="ProtNLM"/>
    </source>
</evidence>
<feature type="compositionally biased region" description="Basic and acidic residues" evidence="4">
    <location>
        <begin position="1"/>
        <end position="17"/>
    </location>
</feature>
<dbReference type="Pfam" id="PF05121">
    <property type="entry name" value="GvpK"/>
    <property type="match status" value="1"/>
</dbReference>
<comment type="caution">
    <text evidence="5">The sequence shown here is derived from an EMBL/GenBank/DDBJ whole genome shotgun (WGS) entry which is preliminary data.</text>
</comment>
<gene>
    <name evidence="5" type="ORF">GCM10022214_14240</name>
</gene>
<feature type="region of interest" description="Disordered" evidence="4">
    <location>
        <begin position="1"/>
        <end position="68"/>
    </location>
</feature>
<evidence type="ECO:0000313" key="5">
    <source>
        <dbReference type="EMBL" id="GAA4062180.1"/>
    </source>
</evidence>
<name>A0ABP7V921_9ACTN</name>
<accession>A0ABP7V921</accession>
<dbReference type="RefSeq" id="WP_344942551.1">
    <property type="nucleotide sequence ID" value="NZ_BAAAZG010000003.1"/>
</dbReference>